<sequence length="297" mass="31893">MWSVAQENGSSPALRTVPSTSASKATSEKEKRPLRPEAPRQSWRAASRALPQIRFNVKSQFNAAENRLDELSLSPQLPPALGISECPDRQAGNLSLQINQNTTAPSSSPGRQDWSQTSSPPVTPGPNSPAPPARPPVRPTPGCRARFLRRPRPQPVARTLGPGSSRPGHGLLTSWGHPPPRGLPRRPPARRAPPAAPNSTRHSATGSPRSHRRCVRRRPDGGGLRRGKWLDGTAGEPGASGATRVPTPARLPLNLRQGRWPLPPPCSVTSPSHTPQVPTSDSPPLTPTRTTLPRRDS</sequence>
<dbReference type="Proteomes" id="UP001162501">
    <property type="component" value="Chromosome 24"/>
</dbReference>
<organism evidence="1 2">
    <name type="scientific">Rangifer tarandus platyrhynchus</name>
    <name type="common">Svalbard reindeer</name>
    <dbReference type="NCBI Taxonomy" id="3082113"/>
    <lineage>
        <taxon>Eukaryota</taxon>
        <taxon>Metazoa</taxon>
        <taxon>Chordata</taxon>
        <taxon>Craniata</taxon>
        <taxon>Vertebrata</taxon>
        <taxon>Euteleostomi</taxon>
        <taxon>Mammalia</taxon>
        <taxon>Eutheria</taxon>
        <taxon>Laurasiatheria</taxon>
        <taxon>Artiodactyla</taxon>
        <taxon>Ruminantia</taxon>
        <taxon>Pecora</taxon>
        <taxon>Cervidae</taxon>
        <taxon>Odocoileinae</taxon>
        <taxon>Rangifer</taxon>
    </lineage>
</organism>
<dbReference type="EMBL" id="OX596108">
    <property type="protein sequence ID" value="CAI9702750.1"/>
    <property type="molecule type" value="Genomic_DNA"/>
</dbReference>
<gene>
    <name evidence="1" type="ORF">MRATA1EN3_LOCUS13963</name>
</gene>
<evidence type="ECO:0000313" key="2">
    <source>
        <dbReference type="Proteomes" id="UP001162501"/>
    </source>
</evidence>
<proteinExistence type="predicted"/>
<reference evidence="1" key="1">
    <citation type="submission" date="2023-05" db="EMBL/GenBank/DDBJ databases">
        <authorList>
            <consortium name="ELIXIR-Norway"/>
        </authorList>
    </citation>
    <scope>NUCLEOTIDE SEQUENCE</scope>
</reference>
<name>A0ACB0EPX0_RANTA</name>
<accession>A0ACB0EPX0</accession>
<evidence type="ECO:0000313" key="1">
    <source>
        <dbReference type="EMBL" id="CAI9702750.1"/>
    </source>
</evidence>
<protein>
    <submittedName>
        <fullName evidence="1">Uncharacterized protein</fullName>
    </submittedName>
</protein>